<dbReference type="STRING" id="1838285.SCAL_001631"/>
<feature type="transmembrane region" description="Helical" evidence="5">
    <location>
        <begin position="48"/>
        <end position="69"/>
    </location>
</feature>
<dbReference type="PATRIC" id="fig|1838285.3.peg.1658"/>
<evidence type="ECO:0000256" key="4">
    <source>
        <dbReference type="ARBA" id="ARBA00023136"/>
    </source>
</evidence>
<dbReference type="GO" id="GO:0003954">
    <property type="term" value="F:NADH dehydrogenase activity"/>
    <property type="evidence" value="ECO:0007669"/>
    <property type="project" value="TreeGrafter"/>
</dbReference>
<evidence type="ECO:0000256" key="3">
    <source>
        <dbReference type="ARBA" id="ARBA00022989"/>
    </source>
</evidence>
<evidence type="ECO:0000256" key="5">
    <source>
        <dbReference type="SAM" id="Phobius"/>
    </source>
</evidence>
<dbReference type="PANTHER" id="PTHR11432:SF3">
    <property type="entry name" value="NADH-UBIQUINONE OXIDOREDUCTASE CHAIN 1"/>
    <property type="match status" value="1"/>
</dbReference>
<dbReference type="InterPro" id="IPR001694">
    <property type="entry name" value="NADH_UbQ_OxRdtase_su1/FPO"/>
</dbReference>
<keyword evidence="6" id="KW-0560">Oxidoreductase</keyword>
<feature type="transmembrane region" description="Helical" evidence="5">
    <location>
        <begin position="212"/>
        <end position="235"/>
    </location>
</feature>
<protein>
    <submittedName>
        <fullName evidence="6">NADH:ubiquinone oxidoreductase, subunit 1</fullName>
        <ecNumber evidence="6">1.6.-.-</ecNumber>
    </submittedName>
</protein>
<feature type="transmembrane region" description="Helical" evidence="5">
    <location>
        <begin position="339"/>
        <end position="361"/>
    </location>
</feature>
<dbReference type="EMBL" id="LYOS01000006">
    <property type="protein sequence ID" value="OFV67190.1"/>
    <property type="molecule type" value="Genomic_DNA"/>
</dbReference>
<dbReference type="NCBIfam" id="NF004741">
    <property type="entry name" value="PRK06076.1-2"/>
    <property type="match status" value="1"/>
</dbReference>
<keyword evidence="4 5" id="KW-0472">Membrane</keyword>
<feature type="transmembrane region" description="Helical" evidence="5">
    <location>
        <begin position="307"/>
        <end position="327"/>
    </location>
</feature>
<evidence type="ECO:0000256" key="1">
    <source>
        <dbReference type="ARBA" id="ARBA00004141"/>
    </source>
</evidence>
<evidence type="ECO:0000313" key="7">
    <source>
        <dbReference type="Proteomes" id="UP000186940"/>
    </source>
</evidence>
<accession>A0A1F2P7A9</accession>
<keyword evidence="2 5" id="KW-0812">Transmembrane</keyword>
<evidence type="ECO:0000256" key="2">
    <source>
        <dbReference type="ARBA" id="ARBA00022692"/>
    </source>
</evidence>
<keyword evidence="7" id="KW-1185">Reference proteome</keyword>
<gene>
    <name evidence="6" type="ORF">SCAL_001631</name>
</gene>
<feature type="transmembrane region" description="Helical" evidence="5">
    <location>
        <begin position="185"/>
        <end position="206"/>
    </location>
</feature>
<organism evidence="6 7">
    <name type="scientific">Candidatus Syntropharchaeum caldarium</name>
    <dbReference type="NCBI Taxonomy" id="1838285"/>
    <lineage>
        <taxon>Archaea</taxon>
        <taxon>Methanobacteriati</taxon>
        <taxon>Methanobacteriota</taxon>
        <taxon>Stenosarchaea group</taxon>
        <taxon>Methanomicrobia</taxon>
        <taxon>Methanosarcinales</taxon>
        <taxon>ANME-2 cluster</taxon>
        <taxon>Candidatus Syntropharchaeum</taxon>
    </lineage>
</organism>
<feature type="transmembrane region" description="Helical" evidence="5">
    <location>
        <begin position="151"/>
        <end position="173"/>
    </location>
</feature>
<reference evidence="6" key="1">
    <citation type="submission" date="2016-05" db="EMBL/GenBank/DDBJ databases">
        <title>Microbial consortia oxidize butane by reversing methanogenesis.</title>
        <authorList>
            <person name="Laso-Perez R."/>
            <person name="Richter M."/>
            <person name="Wegener G."/>
            <person name="Musat F."/>
        </authorList>
    </citation>
    <scope>NUCLEOTIDE SEQUENCE [LARGE SCALE GENOMIC DNA]</scope>
    <source>
        <strain evidence="6">BOX2</strain>
    </source>
</reference>
<feature type="transmembrane region" description="Helical" evidence="5">
    <location>
        <begin position="21"/>
        <end position="42"/>
    </location>
</feature>
<dbReference type="EC" id="1.6.-.-" evidence="6"/>
<keyword evidence="3 5" id="KW-1133">Transmembrane helix</keyword>
<dbReference type="Proteomes" id="UP000186940">
    <property type="component" value="Unassembled WGS sequence"/>
</dbReference>
<feature type="transmembrane region" description="Helical" evidence="5">
    <location>
        <begin position="122"/>
        <end position="145"/>
    </location>
</feature>
<dbReference type="GO" id="GO:0009060">
    <property type="term" value="P:aerobic respiration"/>
    <property type="evidence" value="ECO:0007669"/>
    <property type="project" value="TreeGrafter"/>
</dbReference>
<dbReference type="GO" id="GO:0016020">
    <property type="term" value="C:membrane"/>
    <property type="evidence" value="ECO:0007669"/>
    <property type="project" value="UniProtKB-SubCell"/>
</dbReference>
<dbReference type="Pfam" id="PF00146">
    <property type="entry name" value="NADHdh"/>
    <property type="match status" value="1"/>
</dbReference>
<name>A0A1F2P7A9_9EURY</name>
<proteinExistence type="predicted"/>
<comment type="subcellular location">
    <subcellularLocation>
        <location evidence="1">Membrane</location>
        <topology evidence="1">Multi-pass membrane protein</topology>
    </subcellularLocation>
</comment>
<sequence length="362" mass="39668">MMGTIEALINLMMADQVAIPLLDPILNVLYGIPLLGYLLAFILWKPIFAGLVCPGFATLGVILMLFPWIERKLVARMQWRVGPREILPQFGGIIQLLADSLRFLFQEVIVHRDAKQPYFVQFPVLSFIPALLPLLFIPAGVIVAVKSAYGVQIILALVCLFPFFILGLGWASNSRFAYIGTVREAFMYFAYEIPFIIAVLAMIVLYGTSDPVAIAGMSVPGIILNPLAALTFFIAAAMATSRLPFEIAEADQELAAGPHVEYSGILFGLIYVMCYEKMYILSGLMTILFLGGGSGPEIAILGDLSGVVYFMIKTVIVMTLLAALRGVYPRYRLDQGLKIGWSSMLIMGTLALVISLAEVLIL</sequence>
<dbReference type="AlphaFoldDB" id="A0A1F2P7A9"/>
<feature type="transmembrane region" description="Helical" evidence="5">
    <location>
        <begin position="279"/>
        <end position="301"/>
    </location>
</feature>
<comment type="caution">
    <text evidence="6">The sequence shown here is derived from an EMBL/GenBank/DDBJ whole genome shotgun (WGS) entry which is preliminary data.</text>
</comment>
<evidence type="ECO:0000313" key="6">
    <source>
        <dbReference type="EMBL" id="OFV67190.1"/>
    </source>
</evidence>
<dbReference type="PANTHER" id="PTHR11432">
    <property type="entry name" value="NADH DEHYDROGENASE SUBUNIT 1"/>
    <property type="match status" value="1"/>
</dbReference>